<dbReference type="AlphaFoldDB" id="A0A6J7H6X3"/>
<dbReference type="InterPro" id="IPR041628">
    <property type="entry name" value="ChlI/MoxR_AAA_lid"/>
</dbReference>
<dbReference type="EMBL" id="CAFBMQ010000168">
    <property type="protein sequence ID" value="CAB4915384.1"/>
    <property type="molecule type" value="Genomic_DNA"/>
</dbReference>
<feature type="domain" description="ATPase AAA-3" evidence="4">
    <location>
        <begin position="56"/>
        <end position="186"/>
    </location>
</feature>
<dbReference type="Pfam" id="PF07726">
    <property type="entry name" value="AAA_3"/>
    <property type="match status" value="1"/>
</dbReference>
<name>A0A6J7H6X3_9ZZZZ</name>
<evidence type="ECO:0000256" key="3">
    <source>
        <dbReference type="SAM" id="MobiDB-lite"/>
    </source>
</evidence>
<evidence type="ECO:0000256" key="1">
    <source>
        <dbReference type="ARBA" id="ARBA00022741"/>
    </source>
</evidence>
<keyword evidence="1" id="KW-0547">Nucleotide-binding</keyword>
<dbReference type="Gene3D" id="3.40.50.300">
    <property type="entry name" value="P-loop containing nucleotide triphosphate hydrolases"/>
    <property type="match status" value="1"/>
</dbReference>
<protein>
    <submittedName>
        <fullName evidence="6">Unannotated protein</fullName>
    </submittedName>
</protein>
<evidence type="ECO:0000256" key="2">
    <source>
        <dbReference type="ARBA" id="ARBA00022840"/>
    </source>
</evidence>
<dbReference type="PIRSF" id="PIRSF002849">
    <property type="entry name" value="AAA_ATPase_chaperone_MoxR_prd"/>
    <property type="match status" value="1"/>
</dbReference>
<proteinExistence type="predicted"/>
<sequence>MTSAASSPPAPSPQQHTPPATDAALLERVQFEVKRVIVGQDRLVERMLVGLLARGHVLLEGVPGVAKTLAVETLATAVGGSFARLQFTPDLVPADIIGTRIYKAGQDAFDTELGPVFANFVLTDEINRAPAKVQSALLEVMAERQVSIGGVTHPLPDPFLVLATQNPIESEGVYQLPEAQRDRFLMKVLVDYPTPEEEREIVYRMGANPPHAETVLGIDDLRRLQRTASGVFVHHALVDYVVRLVVATRSPREHGMPDVANWVTYGASPRATLGLVSASRALALVRGRDYVLPQDVLDITADVLRHRLVLSYDALADGVPADHVVKRIVQSVPLPQVSPRQRAGGFGPGSPGGPQVPQGPWGGPQQGPPQLGPQQGPQGPQQQGPQSA</sequence>
<feature type="region of interest" description="Disordered" evidence="3">
    <location>
        <begin position="336"/>
        <end position="388"/>
    </location>
</feature>
<evidence type="ECO:0000259" key="5">
    <source>
        <dbReference type="Pfam" id="PF17863"/>
    </source>
</evidence>
<dbReference type="InterPro" id="IPR050764">
    <property type="entry name" value="CbbQ/NirQ/NorQ/GpvN"/>
</dbReference>
<dbReference type="GO" id="GO:0016887">
    <property type="term" value="F:ATP hydrolysis activity"/>
    <property type="evidence" value="ECO:0007669"/>
    <property type="project" value="InterPro"/>
</dbReference>
<dbReference type="InterPro" id="IPR027417">
    <property type="entry name" value="P-loop_NTPase"/>
</dbReference>
<feature type="compositionally biased region" description="Low complexity" evidence="3">
    <location>
        <begin position="372"/>
        <end position="388"/>
    </location>
</feature>
<dbReference type="FunFam" id="3.40.50.300:FF:000640">
    <property type="entry name" value="MoxR family ATPase"/>
    <property type="match status" value="1"/>
</dbReference>
<dbReference type="InterPro" id="IPR011703">
    <property type="entry name" value="ATPase_AAA-3"/>
</dbReference>
<feature type="domain" description="ChlI/MoxR AAA lid" evidence="5">
    <location>
        <begin position="263"/>
        <end position="328"/>
    </location>
</feature>
<dbReference type="PANTHER" id="PTHR42759:SF1">
    <property type="entry name" value="MAGNESIUM-CHELATASE SUBUNIT CHLD"/>
    <property type="match status" value="1"/>
</dbReference>
<dbReference type="GO" id="GO:0005524">
    <property type="term" value="F:ATP binding"/>
    <property type="evidence" value="ECO:0007669"/>
    <property type="project" value="UniProtKB-KW"/>
</dbReference>
<dbReference type="SUPFAM" id="SSF52540">
    <property type="entry name" value="P-loop containing nucleoside triphosphate hydrolases"/>
    <property type="match status" value="1"/>
</dbReference>
<evidence type="ECO:0000313" key="6">
    <source>
        <dbReference type="EMBL" id="CAB4915384.1"/>
    </source>
</evidence>
<accession>A0A6J7H6X3</accession>
<organism evidence="6">
    <name type="scientific">freshwater metagenome</name>
    <dbReference type="NCBI Taxonomy" id="449393"/>
    <lineage>
        <taxon>unclassified sequences</taxon>
        <taxon>metagenomes</taxon>
        <taxon>ecological metagenomes</taxon>
    </lineage>
</organism>
<gene>
    <name evidence="6" type="ORF">UFOPK3609_01111</name>
</gene>
<keyword evidence="2" id="KW-0067">ATP-binding</keyword>
<dbReference type="CDD" id="cd00009">
    <property type="entry name" value="AAA"/>
    <property type="match status" value="1"/>
</dbReference>
<evidence type="ECO:0000259" key="4">
    <source>
        <dbReference type="Pfam" id="PF07726"/>
    </source>
</evidence>
<reference evidence="6" key="1">
    <citation type="submission" date="2020-05" db="EMBL/GenBank/DDBJ databases">
        <authorList>
            <person name="Chiriac C."/>
            <person name="Salcher M."/>
            <person name="Ghai R."/>
            <person name="Kavagutti S V."/>
        </authorList>
    </citation>
    <scope>NUCLEOTIDE SEQUENCE</scope>
</reference>
<dbReference type="Pfam" id="PF17863">
    <property type="entry name" value="AAA_lid_2"/>
    <property type="match status" value="1"/>
</dbReference>
<dbReference type="Gene3D" id="1.10.8.80">
    <property type="entry name" value="Magnesium chelatase subunit I, C-Terminal domain"/>
    <property type="match status" value="1"/>
</dbReference>
<dbReference type="PANTHER" id="PTHR42759">
    <property type="entry name" value="MOXR FAMILY PROTEIN"/>
    <property type="match status" value="1"/>
</dbReference>